<feature type="compositionally biased region" description="Polar residues" evidence="7">
    <location>
        <begin position="1"/>
        <end position="10"/>
    </location>
</feature>
<feature type="transmembrane region" description="Helical" evidence="8">
    <location>
        <begin position="127"/>
        <end position="145"/>
    </location>
</feature>
<reference evidence="10" key="1">
    <citation type="submission" date="2022-07" db="EMBL/GenBank/DDBJ databases">
        <title>Fungi with potential for degradation of polypropylene.</title>
        <authorList>
            <person name="Gostincar C."/>
        </authorList>
    </citation>
    <scope>NUCLEOTIDE SEQUENCE</scope>
    <source>
        <strain evidence="10">EXF-13287</strain>
    </source>
</reference>
<evidence type="ECO:0000313" key="11">
    <source>
        <dbReference type="Proteomes" id="UP001174691"/>
    </source>
</evidence>
<dbReference type="AlphaFoldDB" id="A0AA38S8M8"/>
<feature type="transmembrane region" description="Helical" evidence="8">
    <location>
        <begin position="266"/>
        <end position="286"/>
    </location>
</feature>
<evidence type="ECO:0000256" key="7">
    <source>
        <dbReference type="SAM" id="MobiDB-lite"/>
    </source>
</evidence>
<feature type="transmembrane region" description="Helical" evidence="8">
    <location>
        <begin position="348"/>
        <end position="372"/>
    </location>
</feature>
<feature type="region of interest" description="Disordered" evidence="7">
    <location>
        <begin position="613"/>
        <end position="670"/>
    </location>
</feature>
<name>A0AA38S8M8_9PEZI</name>
<dbReference type="Pfam" id="PF00955">
    <property type="entry name" value="HCO3_cotransp"/>
    <property type="match status" value="2"/>
</dbReference>
<keyword evidence="6 8" id="KW-0472">Membrane</keyword>
<accession>A0AA38S8M8</accession>
<evidence type="ECO:0000256" key="1">
    <source>
        <dbReference type="ARBA" id="ARBA00004128"/>
    </source>
</evidence>
<dbReference type="Gene3D" id="1.10.287.570">
    <property type="entry name" value="Helical hairpin bin"/>
    <property type="match status" value="1"/>
</dbReference>
<proteinExistence type="inferred from homology"/>
<dbReference type="GO" id="GO:0080139">
    <property type="term" value="F:borate efflux transmembrane transporter activity"/>
    <property type="evidence" value="ECO:0007669"/>
    <property type="project" value="TreeGrafter"/>
</dbReference>
<protein>
    <submittedName>
        <fullName evidence="10">HCO3 transporter family-domain-containing protein</fullName>
    </submittedName>
</protein>
<comment type="subcellular location">
    <subcellularLocation>
        <location evidence="1">Vacuole membrane</location>
        <topology evidence="1">Multi-pass membrane protein</topology>
    </subcellularLocation>
</comment>
<feature type="region of interest" description="Disordered" evidence="7">
    <location>
        <begin position="1"/>
        <end position="86"/>
    </location>
</feature>
<feature type="domain" description="Bicarbonate transporter-like transmembrane" evidence="9">
    <location>
        <begin position="264"/>
        <end position="605"/>
    </location>
</feature>
<dbReference type="FunFam" id="1.10.287.570:FF:000003">
    <property type="entry name" value="Anion exchange family protein"/>
    <property type="match status" value="1"/>
</dbReference>
<feature type="transmembrane region" description="Helical" evidence="8">
    <location>
        <begin position="393"/>
        <end position="415"/>
    </location>
</feature>
<evidence type="ECO:0000256" key="3">
    <source>
        <dbReference type="ARBA" id="ARBA00022554"/>
    </source>
</evidence>
<dbReference type="Proteomes" id="UP001174691">
    <property type="component" value="Unassembled WGS sequence"/>
</dbReference>
<evidence type="ECO:0000256" key="6">
    <source>
        <dbReference type="ARBA" id="ARBA00023136"/>
    </source>
</evidence>
<evidence type="ECO:0000259" key="9">
    <source>
        <dbReference type="Pfam" id="PF00955"/>
    </source>
</evidence>
<feature type="region of interest" description="Disordered" evidence="7">
    <location>
        <begin position="687"/>
        <end position="710"/>
    </location>
</feature>
<evidence type="ECO:0000313" key="10">
    <source>
        <dbReference type="EMBL" id="KAJ9151445.1"/>
    </source>
</evidence>
<evidence type="ECO:0000256" key="8">
    <source>
        <dbReference type="SAM" id="Phobius"/>
    </source>
</evidence>
<dbReference type="InterPro" id="IPR003020">
    <property type="entry name" value="HCO3_transpt_euk"/>
</dbReference>
<sequence>MESTTHRSGTAGSGGVHLPAGLHPGSGAESGTPGGSSRRRVKDWVSTFARQQQRGGSGRRHSHRHRQHHLDHTASPGTAAGSKPPRAPRWWKIRLFRGMINDVRRRAPYYWSDWKDAWDYRVVPATVYMYFANLLPALAFSLDMFTRTHMNYGVNEVLLASVLGAVVFAVLACQPLVIVGVTGPITVFNYTVYDIMQPTGTNYLAFMCWIGLWSMVLHWILAITNSCNWLRFVTRFPCDIFGFYVACIYLQKGVQVLDLLGEHEAFYLSVTVALLVFMVAYICGELGRSSLFTHQARVFLKDYGTPLTVVFFSGFVHIGRMRGVRLENLPTGIAFEPTYQQRGWLVDFWNISVSDVFLALPFAVLLTVLFWFDHNVSSLIAQGTEFPLAKPAGFHWDIFLLGATTGVAGLLGLPFPNGLIPQAPFHTESLCVTEVVRDDEGGPTKGHHARLTTRTTRVVEQRVSNLAQGLLTLGTMTGPLLTVLHLIPQGVLAGLFFIMGFQALEANGITAKLLSLLSDRSSSSSSSSSTSSRPDDPLARLPPGRRRAAWLFVGIEAAGFAATFAITQTVAAVGFPVVILALIPVRAAVLPRWFTPTELAVLDAPTAGPFAMESVGGAYGGGEDDDDDDGDGDDALPREGVIEAAGGASGEGTETERDDKVGDIPLAGGGGGGGLFGARVGEEHELAELGESRSGVARRRLSSYARDKGR</sequence>
<dbReference type="InterPro" id="IPR011531">
    <property type="entry name" value="HCO3_transpt-like_TM_dom"/>
</dbReference>
<evidence type="ECO:0000256" key="5">
    <source>
        <dbReference type="ARBA" id="ARBA00022989"/>
    </source>
</evidence>
<feature type="compositionally biased region" description="Basic residues" evidence="7">
    <location>
        <begin position="57"/>
        <end position="69"/>
    </location>
</feature>
<dbReference type="GO" id="GO:0005886">
    <property type="term" value="C:plasma membrane"/>
    <property type="evidence" value="ECO:0007669"/>
    <property type="project" value="TreeGrafter"/>
</dbReference>
<feature type="domain" description="Bicarbonate transporter-like transmembrane" evidence="9">
    <location>
        <begin position="94"/>
        <end position="255"/>
    </location>
</feature>
<feature type="compositionally biased region" description="Low complexity" evidence="7">
    <location>
        <begin position="522"/>
        <end position="532"/>
    </location>
</feature>
<feature type="transmembrane region" description="Helical" evidence="8">
    <location>
        <begin position="480"/>
        <end position="504"/>
    </location>
</feature>
<dbReference type="GO" id="GO:0005452">
    <property type="term" value="F:solute:inorganic anion antiporter activity"/>
    <property type="evidence" value="ECO:0007669"/>
    <property type="project" value="InterPro"/>
</dbReference>
<keyword evidence="5 8" id="KW-1133">Transmembrane helix</keyword>
<evidence type="ECO:0000256" key="4">
    <source>
        <dbReference type="ARBA" id="ARBA00022692"/>
    </source>
</evidence>
<comment type="caution">
    <text evidence="10">The sequence shown here is derived from an EMBL/GenBank/DDBJ whole genome shotgun (WGS) entry which is preliminary data.</text>
</comment>
<gene>
    <name evidence="10" type="ORF">NKR19_g4951</name>
</gene>
<feature type="compositionally biased region" description="Acidic residues" evidence="7">
    <location>
        <begin position="622"/>
        <end position="634"/>
    </location>
</feature>
<organism evidence="10 11">
    <name type="scientific">Coniochaeta hoffmannii</name>
    <dbReference type="NCBI Taxonomy" id="91930"/>
    <lineage>
        <taxon>Eukaryota</taxon>
        <taxon>Fungi</taxon>
        <taxon>Dikarya</taxon>
        <taxon>Ascomycota</taxon>
        <taxon>Pezizomycotina</taxon>
        <taxon>Sordariomycetes</taxon>
        <taxon>Sordariomycetidae</taxon>
        <taxon>Coniochaetales</taxon>
        <taxon>Coniochaetaceae</taxon>
        <taxon>Coniochaeta</taxon>
    </lineage>
</organism>
<feature type="region of interest" description="Disordered" evidence="7">
    <location>
        <begin position="522"/>
        <end position="541"/>
    </location>
</feature>
<dbReference type="GO" id="GO:0050801">
    <property type="term" value="P:monoatomic ion homeostasis"/>
    <property type="evidence" value="ECO:0007669"/>
    <property type="project" value="TreeGrafter"/>
</dbReference>
<dbReference type="GO" id="GO:0005774">
    <property type="term" value="C:vacuolar membrane"/>
    <property type="evidence" value="ECO:0007669"/>
    <property type="project" value="UniProtKB-SubCell"/>
</dbReference>
<feature type="transmembrane region" description="Helical" evidence="8">
    <location>
        <begin position="203"/>
        <end position="224"/>
    </location>
</feature>
<keyword evidence="11" id="KW-1185">Reference proteome</keyword>
<dbReference type="PANTHER" id="PTHR11453">
    <property type="entry name" value="ANION EXCHANGE PROTEIN"/>
    <property type="match status" value="1"/>
</dbReference>
<dbReference type="EMBL" id="JANBVN010000065">
    <property type="protein sequence ID" value="KAJ9151445.1"/>
    <property type="molecule type" value="Genomic_DNA"/>
</dbReference>
<dbReference type="PANTHER" id="PTHR11453:SF82">
    <property type="entry name" value="BORON TRANSPORTER 1"/>
    <property type="match status" value="1"/>
</dbReference>
<dbReference type="GO" id="GO:0006820">
    <property type="term" value="P:monoatomic anion transport"/>
    <property type="evidence" value="ECO:0007669"/>
    <property type="project" value="InterPro"/>
</dbReference>
<evidence type="ECO:0000256" key="2">
    <source>
        <dbReference type="ARBA" id="ARBA00010993"/>
    </source>
</evidence>
<feature type="transmembrane region" description="Helical" evidence="8">
    <location>
        <begin position="157"/>
        <end position="183"/>
    </location>
</feature>
<keyword evidence="3" id="KW-0926">Vacuole</keyword>
<dbReference type="GO" id="GO:0000324">
    <property type="term" value="C:fungal-type vacuole"/>
    <property type="evidence" value="ECO:0007669"/>
    <property type="project" value="TreeGrafter"/>
</dbReference>
<comment type="similarity">
    <text evidence="2">Belongs to the anion exchanger (TC 2.A.31) family.</text>
</comment>
<keyword evidence="4 8" id="KW-0812">Transmembrane</keyword>